<dbReference type="AlphaFoldDB" id="A0A4Z2H5M4"/>
<organism evidence="2 3">
    <name type="scientific">Liparis tanakae</name>
    <name type="common">Tanaka's snailfish</name>
    <dbReference type="NCBI Taxonomy" id="230148"/>
    <lineage>
        <taxon>Eukaryota</taxon>
        <taxon>Metazoa</taxon>
        <taxon>Chordata</taxon>
        <taxon>Craniata</taxon>
        <taxon>Vertebrata</taxon>
        <taxon>Euteleostomi</taxon>
        <taxon>Actinopterygii</taxon>
        <taxon>Neopterygii</taxon>
        <taxon>Teleostei</taxon>
        <taxon>Neoteleostei</taxon>
        <taxon>Acanthomorphata</taxon>
        <taxon>Eupercaria</taxon>
        <taxon>Perciformes</taxon>
        <taxon>Cottioidei</taxon>
        <taxon>Cottales</taxon>
        <taxon>Liparidae</taxon>
        <taxon>Liparis</taxon>
    </lineage>
</organism>
<protein>
    <submittedName>
        <fullName evidence="2">Uncharacterized protein</fullName>
    </submittedName>
</protein>
<comment type="caution">
    <text evidence="2">The sequence shown here is derived from an EMBL/GenBank/DDBJ whole genome shotgun (WGS) entry which is preliminary data.</text>
</comment>
<dbReference type="EMBL" id="SRLO01000321">
    <property type="protein sequence ID" value="TNN61099.1"/>
    <property type="molecule type" value="Genomic_DNA"/>
</dbReference>
<proteinExistence type="predicted"/>
<keyword evidence="3" id="KW-1185">Reference proteome</keyword>
<evidence type="ECO:0000313" key="3">
    <source>
        <dbReference type="Proteomes" id="UP000314294"/>
    </source>
</evidence>
<name>A0A4Z2H5M4_9TELE</name>
<gene>
    <name evidence="2" type="ORF">EYF80_028607</name>
</gene>
<sequence>MDRNQIEASVFLVSFSLRELGPPQKVTQRMGWPTGVSGSCGVDLAEWRKAPLPVRRQPWSEEVFMLLLAAMVWQYVNRPVPGPVPGPVPVLAQAESRTAFSLAAFVAPSRRHHTPADDVRAVAPAERHVAPQLVGVASLQAGLGLAVALRSVSGLRVRRRVGQRRLAGLLPFLRQRPLAPLRDPELPPASKMATRRLSSPEPAAGGVRTLGGPIGFSSARHRRGGGASFGHPFVREVVVVVGVPDVDQPDGHGLLQMSRPKPVLHLAGGDLRRRRCRLNAAPPLPPPPLLLLVLSFPSGGRLVLRLPPEAFPALRLLNHLRLVKLWQRGLGGLDSGVWFLDPGARVRRFGLGPRGGPGAARGGALRRQPARREELLQVLQRRIGCNGAEEPHDAIHHKYNEVYTCGSTTRLTLVVQHLVVQQADLVLEDLVLEDLLLDSPQRALHLLPPGHHVLPQVGEELQAAQQHLLLAACQALLLVLLGREERLVEVGLALQLPVLEQEVHHLLLQLQAAGHLLRLHELVELLLHLLQLELAEADPLLLLAAGEQLQVAELRSHVGRGARGGGLLLLLLLPSHPASPSDLLVSGALLLLLLLASRISGPALGALQPRVFGAEGLELDLVVLRERGAHLQRGQEAARHVEGGAAVCGRTLHKKQRASWDITH</sequence>
<dbReference type="Proteomes" id="UP000314294">
    <property type="component" value="Unassembled WGS sequence"/>
</dbReference>
<feature type="region of interest" description="Disordered" evidence="1">
    <location>
        <begin position="181"/>
        <end position="209"/>
    </location>
</feature>
<accession>A0A4Z2H5M4</accession>
<evidence type="ECO:0000256" key="1">
    <source>
        <dbReference type="SAM" id="MobiDB-lite"/>
    </source>
</evidence>
<evidence type="ECO:0000313" key="2">
    <source>
        <dbReference type="EMBL" id="TNN61099.1"/>
    </source>
</evidence>
<reference evidence="2 3" key="1">
    <citation type="submission" date="2019-03" db="EMBL/GenBank/DDBJ databases">
        <title>First draft genome of Liparis tanakae, snailfish: a comprehensive survey of snailfish specific genes.</title>
        <authorList>
            <person name="Kim W."/>
            <person name="Song I."/>
            <person name="Jeong J.-H."/>
            <person name="Kim D."/>
            <person name="Kim S."/>
            <person name="Ryu S."/>
            <person name="Song J.Y."/>
            <person name="Lee S.K."/>
        </authorList>
    </citation>
    <scope>NUCLEOTIDE SEQUENCE [LARGE SCALE GENOMIC DNA]</scope>
    <source>
        <tissue evidence="2">Muscle</tissue>
    </source>
</reference>